<organism evidence="3 4">
    <name type="scientific">Streptomonospora wellingtoniae</name>
    <dbReference type="NCBI Taxonomy" id="3075544"/>
    <lineage>
        <taxon>Bacteria</taxon>
        <taxon>Bacillati</taxon>
        <taxon>Actinomycetota</taxon>
        <taxon>Actinomycetes</taxon>
        <taxon>Streptosporangiales</taxon>
        <taxon>Nocardiopsidaceae</taxon>
        <taxon>Streptomonospora</taxon>
    </lineage>
</organism>
<dbReference type="RefSeq" id="WP_311543018.1">
    <property type="nucleotide sequence ID" value="NZ_JAVREK010000001.1"/>
</dbReference>
<evidence type="ECO:0000256" key="1">
    <source>
        <dbReference type="SAM" id="Coils"/>
    </source>
</evidence>
<feature type="domain" description="Recombinase zinc beta ribbon" evidence="2">
    <location>
        <begin position="1"/>
        <end position="51"/>
    </location>
</feature>
<dbReference type="InterPro" id="IPR025827">
    <property type="entry name" value="Zn_ribbon_recom_dom"/>
</dbReference>
<accession>A0ABU2KMV5</accession>
<protein>
    <submittedName>
        <fullName evidence="3">Recombinase zinc beta ribbon domain-containing protein</fullName>
    </submittedName>
</protein>
<sequence>MLRTLLFCGSCNRRMQGQWTNNAPYYRCRFPQEYALANKIEHPRNVYLREDLVVPQLDAWLAREFAPDRIDETIAAMAANQGHDEHAAEEQRIRMEIEECEHRLRQYRDALDGGAAASAVIEWITEAENQRQAAQAKLKRLQAPSDRLDEATITQMVHELGDIVRVLDGADSNDKAELYKQLGLRATYNPGEETVQADVVLSPNLIGDSKVSEGGLEPPCP</sequence>
<evidence type="ECO:0000313" key="3">
    <source>
        <dbReference type="EMBL" id="MDT0300601.1"/>
    </source>
</evidence>
<gene>
    <name evidence="3" type="ORF">RM446_00565</name>
</gene>
<name>A0ABU2KMV5_9ACTN</name>
<comment type="caution">
    <text evidence="3">The sequence shown here is derived from an EMBL/GenBank/DDBJ whole genome shotgun (WGS) entry which is preliminary data.</text>
</comment>
<evidence type="ECO:0000313" key="4">
    <source>
        <dbReference type="Proteomes" id="UP001183226"/>
    </source>
</evidence>
<reference evidence="4" key="1">
    <citation type="submission" date="2023-07" db="EMBL/GenBank/DDBJ databases">
        <title>30 novel species of actinomycetes from the DSMZ collection.</title>
        <authorList>
            <person name="Nouioui I."/>
        </authorList>
    </citation>
    <scope>NUCLEOTIDE SEQUENCE [LARGE SCALE GENOMIC DNA]</scope>
    <source>
        <strain evidence="4">DSM 45055</strain>
    </source>
</reference>
<proteinExistence type="predicted"/>
<dbReference type="Pfam" id="PF13408">
    <property type="entry name" value="Zn_ribbon_recom"/>
    <property type="match status" value="1"/>
</dbReference>
<dbReference type="Proteomes" id="UP001183226">
    <property type="component" value="Unassembled WGS sequence"/>
</dbReference>
<keyword evidence="4" id="KW-1185">Reference proteome</keyword>
<evidence type="ECO:0000259" key="2">
    <source>
        <dbReference type="Pfam" id="PF13408"/>
    </source>
</evidence>
<dbReference type="EMBL" id="JAVREK010000001">
    <property type="protein sequence ID" value="MDT0300601.1"/>
    <property type="molecule type" value="Genomic_DNA"/>
</dbReference>
<feature type="coiled-coil region" evidence="1">
    <location>
        <begin position="90"/>
        <end position="144"/>
    </location>
</feature>
<keyword evidence="1" id="KW-0175">Coiled coil</keyword>